<comment type="caution">
    <text evidence="2">The sequence shown here is derived from an EMBL/GenBank/DDBJ whole genome shotgun (WGS) entry which is preliminary data.</text>
</comment>
<gene>
    <name evidence="2" type="ORF">GMARGA_LOCUS41646</name>
</gene>
<proteinExistence type="predicted"/>
<evidence type="ECO:0000313" key="3">
    <source>
        <dbReference type="Proteomes" id="UP000789901"/>
    </source>
</evidence>
<protein>
    <submittedName>
        <fullName evidence="2">5362_t:CDS:1</fullName>
    </submittedName>
</protein>
<feature type="region of interest" description="Disordered" evidence="1">
    <location>
        <begin position="105"/>
        <end position="128"/>
    </location>
</feature>
<evidence type="ECO:0000256" key="1">
    <source>
        <dbReference type="SAM" id="MobiDB-lite"/>
    </source>
</evidence>
<evidence type="ECO:0000313" key="2">
    <source>
        <dbReference type="EMBL" id="CAG8852825.1"/>
    </source>
</evidence>
<sequence length="128" mass="14516">KVEQKGVCKTEVFGLESGKGLKGVLFQDNFERSTNLEKVVEEIKPSDQFEYDEWYKIRRFLNTTIVNKDWVLIGKIRDIAATRAFMLRVMKKEVPDSLQKISLRVDSKPEASVSSFSNLPGGQASTSI</sequence>
<feature type="non-terminal residue" evidence="2">
    <location>
        <position position="1"/>
    </location>
</feature>
<name>A0ABN7XDY9_GIGMA</name>
<accession>A0ABN7XDY9</accession>
<reference evidence="2 3" key="1">
    <citation type="submission" date="2021-06" db="EMBL/GenBank/DDBJ databases">
        <authorList>
            <person name="Kallberg Y."/>
            <person name="Tangrot J."/>
            <person name="Rosling A."/>
        </authorList>
    </citation>
    <scope>NUCLEOTIDE SEQUENCE [LARGE SCALE GENOMIC DNA]</scope>
    <source>
        <strain evidence="2 3">120-4 pot B 10/14</strain>
    </source>
</reference>
<dbReference type="EMBL" id="CAJVQB010116502">
    <property type="protein sequence ID" value="CAG8852825.1"/>
    <property type="molecule type" value="Genomic_DNA"/>
</dbReference>
<feature type="compositionally biased region" description="Polar residues" evidence="1">
    <location>
        <begin position="112"/>
        <end position="128"/>
    </location>
</feature>
<feature type="non-terminal residue" evidence="2">
    <location>
        <position position="128"/>
    </location>
</feature>
<dbReference type="Proteomes" id="UP000789901">
    <property type="component" value="Unassembled WGS sequence"/>
</dbReference>
<organism evidence="2 3">
    <name type="scientific">Gigaspora margarita</name>
    <dbReference type="NCBI Taxonomy" id="4874"/>
    <lineage>
        <taxon>Eukaryota</taxon>
        <taxon>Fungi</taxon>
        <taxon>Fungi incertae sedis</taxon>
        <taxon>Mucoromycota</taxon>
        <taxon>Glomeromycotina</taxon>
        <taxon>Glomeromycetes</taxon>
        <taxon>Diversisporales</taxon>
        <taxon>Gigasporaceae</taxon>
        <taxon>Gigaspora</taxon>
    </lineage>
</organism>
<keyword evidence="3" id="KW-1185">Reference proteome</keyword>